<feature type="domain" description="RanBD1" evidence="6">
    <location>
        <begin position="293"/>
        <end position="460"/>
    </location>
</feature>
<keyword evidence="2" id="KW-0509">mRNA transport</keyword>
<feature type="compositionally biased region" description="Acidic residues" evidence="5">
    <location>
        <begin position="288"/>
        <end position="297"/>
    </location>
</feature>
<feature type="compositionally biased region" description="Low complexity" evidence="5">
    <location>
        <begin position="10"/>
        <end position="20"/>
    </location>
</feature>
<evidence type="ECO:0000256" key="2">
    <source>
        <dbReference type="ARBA" id="ARBA00022816"/>
    </source>
</evidence>
<organism evidence="7 8">
    <name type="scientific">Gossypium barbadense</name>
    <name type="common">Sea Island cotton</name>
    <name type="synonym">Hibiscus barbadensis</name>
    <dbReference type="NCBI Taxonomy" id="3634"/>
    <lineage>
        <taxon>Eukaryota</taxon>
        <taxon>Viridiplantae</taxon>
        <taxon>Streptophyta</taxon>
        <taxon>Embryophyta</taxon>
        <taxon>Tracheophyta</taxon>
        <taxon>Spermatophyta</taxon>
        <taxon>Magnoliopsida</taxon>
        <taxon>eudicotyledons</taxon>
        <taxon>Gunneridae</taxon>
        <taxon>Pentapetalae</taxon>
        <taxon>rosids</taxon>
        <taxon>malvids</taxon>
        <taxon>Malvales</taxon>
        <taxon>Malvaceae</taxon>
        <taxon>Malvoideae</taxon>
        <taxon>Gossypium</taxon>
    </lineage>
</organism>
<feature type="region of interest" description="Disordered" evidence="5">
    <location>
        <begin position="285"/>
        <end position="311"/>
    </location>
</feature>
<evidence type="ECO:0000256" key="1">
    <source>
        <dbReference type="ARBA" id="ARBA00004567"/>
    </source>
</evidence>
<keyword evidence="4" id="KW-0906">Nuclear pore complex</keyword>
<keyword evidence="4" id="KW-0539">Nucleus</keyword>
<evidence type="ECO:0000259" key="6">
    <source>
        <dbReference type="PROSITE" id="PS50196"/>
    </source>
</evidence>
<reference evidence="7 8" key="1">
    <citation type="submission" date="2015-01" db="EMBL/GenBank/DDBJ databases">
        <title>Genome of allotetraploid Gossypium barbadense reveals genomic plasticity and fiber elongation in cotton evolution.</title>
        <authorList>
            <person name="Chen X."/>
            <person name="Liu X."/>
            <person name="Zhao B."/>
            <person name="Zheng H."/>
            <person name="Hu Y."/>
            <person name="Lu G."/>
            <person name="Yang C."/>
            <person name="Chen J."/>
            <person name="Shan C."/>
            <person name="Zhang L."/>
            <person name="Zhou Y."/>
            <person name="Wang L."/>
            <person name="Guo W."/>
            <person name="Bai Y."/>
            <person name="Ruan J."/>
            <person name="Shangguan X."/>
            <person name="Mao Y."/>
            <person name="Jiang J."/>
            <person name="Zhu Y."/>
            <person name="Lei J."/>
            <person name="Kang H."/>
            <person name="Chen S."/>
            <person name="He X."/>
            <person name="Wang R."/>
            <person name="Wang Y."/>
            <person name="Chen J."/>
            <person name="Wang L."/>
            <person name="Yu S."/>
            <person name="Wang B."/>
            <person name="Wei J."/>
            <person name="Song S."/>
            <person name="Lu X."/>
            <person name="Gao Z."/>
            <person name="Gu W."/>
            <person name="Deng X."/>
            <person name="Ma D."/>
            <person name="Wang S."/>
            <person name="Liang W."/>
            <person name="Fang L."/>
            <person name="Cai C."/>
            <person name="Zhu X."/>
            <person name="Zhou B."/>
            <person name="Zhang Y."/>
            <person name="Chen Z."/>
            <person name="Xu S."/>
            <person name="Zhu R."/>
            <person name="Wang S."/>
            <person name="Zhang T."/>
            <person name="Zhao G."/>
        </authorList>
    </citation>
    <scope>NUCLEOTIDE SEQUENCE [LARGE SCALE GENOMIC DNA]</scope>
    <source>
        <strain evidence="8">cv. Xinhai21</strain>
        <tissue evidence="7">Leaf</tissue>
    </source>
</reference>
<dbReference type="AlphaFoldDB" id="A0A2P5Y0H3"/>
<dbReference type="CDD" id="cd13170">
    <property type="entry name" value="RanBD_NUP50"/>
    <property type="match status" value="1"/>
</dbReference>
<dbReference type="OrthoDB" id="185618at2759"/>
<evidence type="ECO:0000256" key="3">
    <source>
        <dbReference type="ARBA" id="ARBA00023010"/>
    </source>
</evidence>
<name>A0A2P5Y0H3_GOSBA</name>
<comment type="subcellular location">
    <subcellularLocation>
        <location evidence="1">Nucleus</location>
        <location evidence="1">Nuclear pore complex</location>
    </subcellularLocation>
</comment>
<evidence type="ECO:0000313" key="8">
    <source>
        <dbReference type="Proteomes" id="UP000239757"/>
    </source>
</evidence>
<dbReference type="GO" id="GO:0005643">
    <property type="term" value="C:nuclear pore"/>
    <property type="evidence" value="ECO:0007669"/>
    <property type="project" value="UniProtKB-SubCell"/>
</dbReference>
<dbReference type="GO" id="GO:0051028">
    <property type="term" value="P:mRNA transport"/>
    <property type="evidence" value="ECO:0007669"/>
    <property type="project" value="UniProtKB-KW"/>
</dbReference>
<dbReference type="SUPFAM" id="SSF50729">
    <property type="entry name" value="PH domain-like"/>
    <property type="match status" value="1"/>
</dbReference>
<evidence type="ECO:0000256" key="4">
    <source>
        <dbReference type="ARBA" id="ARBA00023132"/>
    </source>
</evidence>
<dbReference type="PROSITE" id="PS50196">
    <property type="entry name" value="RANBD1"/>
    <property type="match status" value="1"/>
</dbReference>
<dbReference type="InterPro" id="IPR045255">
    <property type="entry name" value="RanBP1-like"/>
</dbReference>
<keyword evidence="3" id="KW-0811">Translocation</keyword>
<dbReference type="InterPro" id="IPR011993">
    <property type="entry name" value="PH-like_dom_sf"/>
</dbReference>
<accession>A0A2P5Y0H3</accession>
<keyword evidence="2" id="KW-0813">Transport</keyword>
<dbReference type="InterPro" id="IPR000156">
    <property type="entry name" value="Ran_bind_dom"/>
</dbReference>
<dbReference type="Proteomes" id="UP000239757">
    <property type="component" value="Unassembled WGS sequence"/>
</dbReference>
<feature type="region of interest" description="Disordered" evidence="5">
    <location>
        <begin position="1"/>
        <end position="55"/>
    </location>
</feature>
<protein>
    <recommendedName>
        <fullName evidence="6">RanBD1 domain-containing protein</fullName>
    </recommendedName>
</protein>
<dbReference type="Gene3D" id="2.30.29.30">
    <property type="entry name" value="Pleckstrin-homology domain (PH domain)/Phosphotyrosine-binding domain (PTB)"/>
    <property type="match status" value="1"/>
</dbReference>
<dbReference type="PANTHER" id="PTHR23138">
    <property type="entry name" value="RAN BINDING PROTEIN"/>
    <property type="match status" value="1"/>
</dbReference>
<dbReference type="PANTHER" id="PTHR23138:SF141">
    <property type="entry name" value="NUCLEAR PORE COMPLEX PROTEIN NUP50"/>
    <property type="match status" value="1"/>
</dbReference>
<evidence type="ECO:0000256" key="5">
    <source>
        <dbReference type="SAM" id="MobiDB-lite"/>
    </source>
</evidence>
<sequence>MNGTKRFALSSSAADANDSAFRNKRIMAGSPFDPQRAEPSQQQPNATPPLDPQRAELSRRHVKALNIQFASWVQSQLKNHPDELWQDGVSDYLSHASNIMEKFSDVVNWLKANAANGDSLSAAESHKNESKMVPETKNTENKFFQGKIGFTPTSTTTSLIPGSTTLSFSPGTTAGMFSLNTTTTRLTPADMTKKFPPLGTTTSFTSVSSTTSFTPVGLTTSSIAAGSNSSFSFGLSTANFTSSSATNSFSSSNMTSSFASPWSTGAFSNSQSPFLFGTQSSVSVDNNAADDADDENELPQPSSPSVKKSEEKGIVVVHEVKCKLYVKSTDPADKDSWKDKGTGQLSIKCKEGISKGSKDSKPTIVVRNEVGKVLLNALLYPGIKTSAQKNSLVAIFHTSVGFLGTRPAVFWWPQKKQWGLFHDEGGDNQEIVARTFLIRTKTEDDRNKLVTAIQEYAPAS</sequence>
<proteinExistence type="predicted"/>
<dbReference type="EMBL" id="KZ663906">
    <property type="protein sequence ID" value="PPS09092.1"/>
    <property type="molecule type" value="Genomic_DNA"/>
</dbReference>
<keyword evidence="4" id="KW-0653">Protein transport</keyword>
<gene>
    <name evidence="7" type="ORF">GOBAR_AA11528</name>
</gene>
<evidence type="ECO:0000313" key="7">
    <source>
        <dbReference type="EMBL" id="PPS09092.1"/>
    </source>
</evidence>
<dbReference type="GO" id="GO:0015031">
    <property type="term" value="P:protein transport"/>
    <property type="evidence" value="ECO:0007669"/>
    <property type="project" value="UniProtKB-KW"/>
</dbReference>